<proteinExistence type="predicted"/>
<name>A0A9W6WA61_9ACTN</name>
<evidence type="ECO:0000313" key="2">
    <source>
        <dbReference type="Proteomes" id="UP001165079"/>
    </source>
</evidence>
<reference evidence="1" key="1">
    <citation type="submission" date="2023-03" db="EMBL/GenBank/DDBJ databases">
        <title>Actinorhabdospora filicis NBRC 111898.</title>
        <authorList>
            <person name="Ichikawa N."/>
            <person name="Sato H."/>
            <person name="Tonouchi N."/>
        </authorList>
    </citation>
    <scope>NUCLEOTIDE SEQUENCE</scope>
    <source>
        <strain evidence="1">NBRC 111898</strain>
    </source>
</reference>
<keyword evidence="2" id="KW-1185">Reference proteome</keyword>
<dbReference type="Proteomes" id="UP001165079">
    <property type="component" value="Unassembled WGS sequence"/>
</dbReference>
<gene>
    <name evidence="1" type="ORF">Afil01_41310</name>
</gene>
<accession>A0A9W6WA61</accession>
<protein>
    <submittedName>
        <fullName evidence="1">Uncharacterized protein</fullName>
    </submittedName>
</protein>
<organism evidence="1 2">
    <name type="scientific">Actinorhabdospora filicis</name>
    <dbReference type="NCBI Taxonomy" id="1785913"/>
    <lineage>
        <taxon>Bacteria</taxon>
        <taxon>Bacillati</taxon>
        <taxon>Actinomycetota</taxon>
        <taxon>Actinomycetes</taxon>
        <taxon>Micromonosporales</taxon>
        <taxon>Micromonosporaceae</taxon>
        <taxon>Actinorhabdospora</taxon>
    </lineage>
</organism>
<comment type="caution">
    <text evidence="1">The sequence shown here is derived from an EMBL/GenBank/DDBJ whole genome shotgun (WGS) entry which is preliminary data.</text>
</comment>
<sequence length="68" mass="6862">MTGAPNPAALARALGDRATPSSADGVAAVEEILAGMAVLDTMSSAERVPVFEAAHERLQDVLAAVDDA</sequence>
<dbReference type="EMBL" id="BSTX01000002">
    <property type="protein sequence ID" value="GLZ79324.1"/>
    <property type="molecule type" value="Genomic_DNA"/>
</dbReference>
<evidence type="ECO:0000313" key="1">
    <source>
        <dbReference type="EMBL" id="GLZ79324.1"/>
    </source>
</evidence>
<dbReference type="AlphaFoldDB" id="A0A9W6WA61"/>
<dbReference type="RefSeq" id="WP_285664446.1">
    <property type="nucleotide sequence ID" value="NZ_BSTX01000002.1"/>
</dbReference>